<dbReference type="Pfam" id="PF00536">
    <property type="entry name" value="SAM_1"/>
    <property type="match status" value="1"/>
</dbReference>
<sequence>MLWLASEMELSQYSEAFQKNAVNGKLLLTLTEQELESEMGITAPLHKRKLMNQIKEYQDKFDKPQAPPASPEKKKTRKPQM</sequence>
<feature type="domain" description="SAM" evidence="2">
    <location>
        <begin position="1"/>
        <end position="60"/>
    </location>
</feature>
<dbReference type="Proteomes" id="UP000019132">
    <property type="component" value="Unassembled WGS sequence"/>
</dbReference>
<keyword evidence="4" id="KW-1185">Reference proteome</keyword>
<proteinExistence type="predicted"/>
<reference evidence="3" key="3">
    <citation type="submission" date="2015-02" db="UniProtKB">
        <authorList>
            <consortium name="EnsemblProtists"/>
        </authorList>
    </citation>
    <scope>IDENTIFICATION</scope>
    <source>
        <strain evidence="3">DAOM BR144</strain>
    </source>
</reference>
<dbReference type="Gene3D" id="1.10.150.50">
    <property type="entry name" value="Transcription Factor, Ets-1"/>
    <property type="match status" value="1"/>
</dbReference>
<evidence type="ECO:0000259" key="2">
    <source>
        <dbReference type="PROSITE" id="PS50105"/>
    </source>
</evidence>
<name>K3X615_GLOUD</name>
<dbReference type="STRING" id="431595.K3X615"/>
<reference evidence="4" key="1">
    <citation type="journal article" date="2010" name="Genome Biol.">
        <title>Genome sequence of the necrotrophic plant pathogen Pythium ultimum reveals original pathogenicity mechanisms and effector repertoire.</title>
        <authorList>
            <person name="Levesque C.A."/>
            <person name="Brouwer H."/>
            <person name="Cano L."/>
            <person name="Hamilton J.P."/>
            <person name="Holt C."/>
            <person name="Huitema E."/>
            <person name="Raffaele S."/>
            <person name="Robideau G.P."/>
            <person name="Thines M."/>
            <person name="Win J."/>
            <person name="Zerillo M.M."/>
            <person name="Beakes G.W."/>
            <person name="Boore J.L."/>
            <person name="Busam D."/>
            <person name="Dumas B."/>
            <person name="Ferriera S."/>
            <person name="Fuerstenberg S.I."/>
            <person name="Gachon C.M."/>
            <person name="Gaulin E."/>
            <person name="Govers F."/>
            <person name="Grenville-Briggs L."/>
            <person name="Horner N."/>
            <person name="Hostetler J."/>
            <person name="Jiang R.H."/>
            <person name="Johnson J."/>
            <person name="Krajaejun T."/>
            <person name="Lin H."/>
            <person name="Meijer H.J."/>
            <person name="Moore B."/>
            <person name="Morris P."/>
            <person name="Phuntmart V."/>
            <person name="Puiu D."/>
            <person name="Shetty J."/>
            <person name="Stajich J.E."/>
            <person name="Tripathy S."/>
            <person name="Wawra S."/>
            <person name="van West P."/>
            <person name="Whitty B.R."/>
            <person name="Coutinho P.M."/>
            <person name="Henrissat B."/>
            <person name="Martin F."/>
            <person name="Thomas P.D."/>
            <person name="Tyler B.M."/>
            <person name="De Vries R.P."/>
            <person name="Kamoun S."/>
            <person name="Yandell M."/>
            <person name="Tisserat N."/>
            <person name="Buell C.R."/>
        </authorList>
    </citation>
    <scope>NUCLEOTIDE SEQUENCE</scope>
    <source>
        <strain evidence="4">DAOM:BR144</strain>
    </source>
</reference>
<evidence type="ECO:0000313" key="4">
    <source>
        <dbReference type="Proteomes" id="UP000019132"/>
    </source>
</evidence>
<evidence type="ECO:0000313" key="3">
    <source>
        <dbReference type="EnsemblProtists" id="PYU1_T012664"/>
    </source>
</evidence>
<dbReference type="PROSITE" id="PS50105">
    <property type="entry name" value="SAM_DOMAIN"/>
    <property type="match status" value="1"/>
</dbReference>
<dbReference type="InterPro" id="IPR013761">
    <property type="entry name" value="SAM/pointed_sf"/>
</dbReference>
<dbReference type="AlphaFoldDB" id="K3X615"/>
<dbReference type="HOGENOM" id="CLU_2581163_0_0_1"/>
<dbReference type="VEuPathDB" id="FungiDB:PYU1_G012638"/>
<organism evidence="3 4">
    <name type="scientific">Globisporangium ultimum (strain ATCC 200006 / CBS 805.95 / DAOM BR144)</name>
    <name type="common">Pythium ultimum</name>
    <dbReference type="NCBI Taxonomy" id="431595"/>
    <lineage>
        <taxon>Eukaryota</taxon>
        <taxon>Sar</taxon>
        <taxon>Stramenopiles</taxon>
        <taxon>Oomycota</taxon>
        <taxon>Peronosporomycetes</taxon>
        <taxon>Pythiales</taxon>
        <taxon>Pythiaceae</taxon>
        <taxon>Globisporangium</taxon>
    </lineage>
</organism>
<dbReference type="SMART" id="SM00454">
    <property type="entry name" value="SAM"/>
    <property type="match status" value="1"/>
</dbReference>
<dbReference type="EnsemblProtists" id="PYU1_T012664">
    <property type="protein sequence ID" value="PYU1_T012664"/>
    <property type="gene ID" value="PYU1_G012638"/>
</dbReference>
<protein>
    <recommendedName>
        <fullName evidence="2">SAM domain-containing protein</fullName>
    </recommendedName>
</protein>
<evidence type="ECO:0000256" key="1">
    <source>
        <dbReference type="SAM" id="MobiDB-lite"/>
    </source>
</evidence>
<dbReference type="EMBL" id="GL376588">
    <property type="status" value="NOT_ANNOTATED_CDS"/>
    <property type="molecule type" value="Genomic_DNA"/>
</dbReference>
<accession>K3X615</accession>
<dbReference type="eggNOG" id="ENOG502SENM">
    <property type="taxonomic scope" value="Eukaryota"/>
</dbReference>
<reference evidence="4" key="2">
    <citation type="submission" date="2010-04" db="EMBL/GenBank/DDBJ databases">
        <authorList>
            <person name="Buell R."/>
            <person name="Hamilton J."/>
            <person name="Hostetler J."/>
        </authorList>
    </citation>
    <scope>NUCLEOTIDE SEQUENCE [LARGE SCALE GENOMIC DNA]</scope>
    <source>
        <strain evidence="4">DAOM:BR144</strain>
    </source>
</reference>
<dbReference type="InParanoid" id="K3X615"/>
<dbReference type="SUPFAM" id="SSF47769">
    <property type="entry name" value="SAM/Pointed domain"/>
    <property type="match status" value="1"/>
</dbReference>
<dbReference type="InterPro" id="IPR001660">
    <property type="entry name" value="SAM"/>
</dbReference>
<feature type="region of interest" description="Disordered" evidence="1">
    <location>
        <begin position="55"/>
        <end position="81"/>
    </location>
</feature>